<gene>
    <name evidence="1" type="ORF">GCM10017577_73260</name>
</gene>
<protein>
    <submittedName>
        <fullName evidence="1">Uncharacterized protein</fullName>
    </submittedName>
</protein>
<proteinExistence type="predicted"/>
<accession>A0A9W6P1N9</accession>
<name>A0A9W6P1N9_9PSEU</name>
<dbReference type="EMBL" id="BSFQ01000070">
    <property type="protein sequence ID" value="GLL16171.1"/>
    <property type="molecule type" value="Genomic_DNA"/>
</dbReference>
<reference evidence="1" key="2">
    <citation type="submission" date="2023-01" db="EMBL/GenBank/DDBJ databases">
        <authorList>
            <person name="Sun Q."/>
            <person name="Evtushenko L."/>
        </authorList>
    </citation>
    <scope>NUCLEOTIDE SEQUENCE</scope>
    <source>
        <strain evidence="1">VKM Ac-1069</strain>
    </source>
</reference>
<reference evidence="1" key="1">
    <citation type="journal article" date="2014" name="Int. J. Syst. Evol. Microbiol.">
        <title>Complete genome sequence of Corynebacterium casei LMG S-19264T (=DSM 44701T), isolated from a smear-ripened cheese.</title>
        <authorList>
            <consortium name="US DOE Joint Genome Institute (JGI-PGF)"/>
            <person name="Walter F."/>
            <person name="Albersmeier A."/>
            <person name="Kalinowski J."/>
            <person name="Ruckert C."/>
        </authorList>
    </citation>
    <scope>NUCLEOTIDE SEQUENCE</scope>
    <source>
        <strain evidence="1">VKM Ac-1069</strain>
    </source>
</reference>
<organism evidence="1 2">
    <name type="scientific">Pseudonocardia halophobica</name>
    <dbReference type="NCBI Taxonomy" id="29401"/>
    <lineage>
        <taxon>Bacteria</taxon>
        <taxon>Bacillati</taxon>
        <taxon>Actinomycetota</taxon>
        <taxon>Actinomycetes</taxon>
        <taxon>Pseudonocardiales</taxon>
        <taxon>Pseudonocardiaceae</taxon>
        <taxon>Pseudonocardia</taxon>
    </lineage>
</organism>
<evidence type="ECO:0000313" key="1">
    <source>
        <dbReference type="EMBL" id="GLL16171.1"/>
    </source>
</evidence>
<keyword evidence="2" id="KW-1185">Reference proteome</keyword>
<comment type="caution">
    <text evidence="1">The sequence shown here is derived from an EMBL/GenBank/DDBJ whole genome shotgun (WGS) entry which is preliminary data.</text>
</comment>
<dbReference type="Proteomes" id="UP001143463">
    <property type="component" value="Unassembled WGS sequence"/>
</dbReference>
<sequence>MTTPESGDALATALRDWRPPTVETVRRVDPWQSAAFAALLDAPAPADELLRDGDELSVAVAAQGATPSLTASIRLL</sequence>
<dbReference type="AlphaFoldDB" id="A0A9W6P1N9"/>
<evidence type="ECO:0000313" key="2">
    <source>
        <dbReference type="Proteomes" id="UP001143463"/>
    </source>
</evidence>
<dbReference type="RefSeq" id="WP_037054478.1">
    <property type="nucleotide sequence ID" value="NZ_BAAAUZ010000066.1"/>
</dbReference>